<dbReference type="EMBL" id="CP012357">
    <property type="protein sequence ID" value="AKX34197.1"/>
    <property type="molecule type" value="Genomic_DNA"/>
</dbReference>
<dbReference type="STRING" id="216942.SLITO_v1c05590"/>
<evidence type="ECO:0000313" key="2">
    <source>
        <dbReference type="Proteomes" id="UP000067476"/>
    </source>
</evidence>
<proteinExistence type="predicted"/>
<dbReference type="Proteomes" id="UP000067476">
    <property type="component" value="Chromosome"/>
</dbReference>
<dbReference type="KEGG" id="sll:SLITO_v1c05590"/>
<evidence type="ECO:0000313" key="1">
    <source>
        <dbReference type="EMBL" id="AKX34197.1"/>
    </source>
</evidence>
<dbReference type="RefSeq" id="WP_268794763.1">
    <property type="nucleotide sequence ID" value="NZ_CP012357.1"/>
</dbReference>
<organism evidence="1 2">
    <name type="scientific">Spiroplasma litorale</name>
    <dbReference type="NCBI Taxonomy" id="216942"/>
    <lineage>
        <taxon>Bacteria</taxon>
        <taxon>Bacillati</taxon>
        <taxon>Mycoplasmatota</taxon>
        <taxon>Mollicutes</taxon>
        <taxon>Entomoplasmatales</taxon>
        <taxon>Spiroplasmataceae</taxon>
        <taxon>Spiroplasma</taxon>
    </lineage>
</organism>
<reference evidence="1 2" key="1">
    <citation type="journal article" date="2015" name="Genome Announc.">
        <title>Complete Genome Sequence of Spiroplasma litorale TN-1T (DSM 21781), a Bacterium Isolated from a Green-Eyed Horsefly (Tabanus nigrovittatus).</title>
        <authorList>
            <person name="Lo W.S."/>
            <person name="Lai Y.C."/>
            <person name="Lien Y.W."/>
            <person name="Wang T.H."/>
            <person name="Kuo C.H."/>
        </authorList>
    </citation>
    <scope>NUCLEOTIDE SEQUENCE [LARGE SCALE GENOMIC DNA]</scope>
    <source>
        <strain evidence="1 2">TN-1</strain>
    </source>
</reference>
<keyword evidence="2" id="KW-1185">Reference proteome</keyword>
<accession>A0A0K1W266</accession>
<dbReference type="PATRIC" id="fig|216942.3.peg.562"/>
<protein>
    <submittedName>
        <fullName evidence="1">Uncharacterized protein</fullName>
    </submittedName>
</protein>
<gene>
    <name evidence="1" type="ORF">SLITO_v1c05590</name>
</gene>
<sequence length="41" mass="4927">MDKNKLLKNDNNNFKTKDLLKDVIKTSTFKVKLKKNNTKMW</sequence>
<name>A0A0K1W266_9MOLU</name>
<dbReference type="AlphaFoldDB" id="A0A0K1W266"/>